<keyword evidence="10" id="KW-1185">Reference proteome</keyword>
<evidence type="ECO:0000313" key="10">
    <source>
        <dbReference type="Proteomes" id="UP000675409"/>
    </source>
</evidence>
<gene>
    <name evidence="9" type="ORF">HGK34_14475</name>
</gene>
<feature type="region of interest" description="Disordered" evidence="6">
    <location>
        <begin position="67"/>
        <end position="158"/>
    </location>
</feature>
<evidence type="ECO:0000256" key="3">
    <source>
        <dbReference type="ARBA" id="ARBA00022692"/>
    </source>
</evidence>
<keyword evidence="3 7" id="KW-0812">Transmembrane</keyword>
<proteinExistence type="predicted"/>
<accession>A0ABS1LMH3</accession>
<feature type="transmembrane region" description="Helical" evidence="7">
    <location>
        <begin position="35"/>
        <end position="59"/>
    </location>
</feature>
<dbReference type="Proteomes" id="UP000675409">
    <property type="component" value="Unassembled WGS sequence"/>
</dbReference>
<name>A0ABS1LMH3_9MICO</name>
<dbReference type="EMBL" id="JABBYC010000029">
    <property type="protein sequence ID" value="MBL0887470.1"/>
    <property type="molecule type" value="Genomic_DNA"/>
</dbReference>
<dbReference type="InterPro" id="IPR027379">
    <property type="entry name" value="CLS_N"/>
</dbReference>
<comment type="caution">
    <text evidence="9">The sequence shown here is derived from an EMBL/GenBank/DDBJ whole genome shotgun (WGS) entry which is preliminary data.</text>
</comment>
<evidence type="ECO:0000256" key="1">
    <source>
        <dbReference type="ARBA" id="ARBA00004651"/>
    </source>
</evidence>
<dbReference type="Pfam" id="PF13396">
    <property type="entry name" value="PLDc_N"/>
    <property type="match status" value="1"/>
</dbReference>
<feature type="domain" description="Cardiolipin synthase N-terminal" evidence="8">
    <location>
        <begin position="12"/>
        <end position="54"/>
    </location>
</feature>
<protein>
    <submittedName>
        <fullName evidence="9">PLDc_N domain-containing protein</fullName>
    </submittedName>
</protein>
<dbReference type="RefSeq" id="WP_201848606.1">
    <property type="nucleotide sequence ID" value="NZ_JABBYC010000029.1"/>
</dbReference>
<evidence type="ECO:0000256" key="5">
    <source>
        <dbReference type="ARBA" id="ARBA00023136"/>
    </source>
</evidence>
<evidence type="ECO:0000256" key="7">
    <source>
        <dbReference type="SAM" id="Phobius"/>
    </source>
</evidence>
<sequence length="158" mass="17504">MYRLLLGFLYVALVVYALVDVAQSDDEDRHGLPKILWFGAIILLPLVGSIAWIAAAYVARRRKGREAAAPWERAGGDAPAGPAVREAPPTGPEDDAEYMWLLEQARRKKEREERRREAETDDAPDDAPDAEPDAEPDVDESGADERPRNGNRPTDSPD</sequence>
<evidence type="ECO:0000256" key="4">
    <source>
        <dbReference type="ARBA" id="ARBA00022989"/>
    </source>
</evidence>
<keyword evidence="5 7" id="KW-0472">Membrane</keyword>
<organism evidence="9 10">
    <name type="scientific">Myceligenerans indicum</name>
    <dbReference type="NCBI Taxonomy" id="2593663"/>
    <lineage>
        <taxon>Bacteria</taxon>
        <taxon>Bacillati</taxon>
        <taxon>Actinomycetota</taxon>
        <taxon>Actinomycetes</taxon>
        <taxon>Micrococcales</taxon>
        <taxon>Promicromonosporaceae</taxon>
        <taxon>Myceligenerans</taxon>
    </lineage>
</organism>
<reference evidence="9 10" key="1">
    <citation type="journal article" date="2021" name="Arch. Microbiol.">
        <title>Myceligenerans indicum sp. nov., an actinobacterium isolated from mangrove sediment of Sundarbans, India.</title>
        <authorList>
            <person name="Asha K."/>
            <person name="Bhadury P."/>
        </authorList>
    </citation>
    <scope>NUCLEOTIDE SEQUENCE [LARGE SCALE GENOMIC DNA]</scope>
    <source>
        <strain evidence="9 10">I2</strain>
    </source>
</reference>
<keyword evidence="2" id="KW-1003">Cell membrane</keyword>
<keyword evidence="4 7" id="KW-1133">Transmembrane helix</keyword>
<feature type="compositionally biased region" description="Acidic residues" evidence="6">
    <location>
        <begin position="119"/>
        <end position="142"/>
    </location>
</feature>
<evidence type="ECO:0000259" key="8">
    <source>
        <dbReference type="Pfam" id="PF13396"/>
    </source>
</evidence>
<evidence type="ECO:0000313" key="9">
    <source>
        <dbReference type="EMBL" id="MBL0887470.1"/>
    </source>
</evidence>
<comment type="subcellular location">
    <subcellularLocation>
        <location evidence="1">Cell membrane</location>
        <topology evidence="1">Multi-pass membrane protein</topology>
    </subcellularLocation>
</comment>
<evidence type="ECO:0000256" key="2">
    <source>
        <dbReference type="ARBA" id="ARBA00022475"/>
    </source>
</evidence>
<evidence type="ECO:0000256" key="6">
    <source>
        <dbReference type="SAM" id="MobiDB-lite"/>
    </source>
</evidence>